<reference evidence="3" key="1">
    <citation type="submission" date="2020-10" db="EMBL/GenBank/DDBJ databases">
        <authorList>
            <person name="Castelo-Branco R."/>
            <person name="Eusebio N."/>
            <person name="Adriana R."/>
            <person name="Vieira A."/>
            <person name="Brugerolle De Fraissinette N."/>
            <person name="Rezende De Castro R."/>
            <person name="Schneider M.P."/>
            <person name="Vasconcelos V."/>
            <person name="Leao P.N."/>
        </authorList>
    </citation>
    <scope>NUCLEOTIDE SEQUENCE</scope>
    <source>
        <strain evidence="3">LEGE 07310</strain>
    </source>
</reference>
<evidence type="ECO:0000313" key="3">
    <source>
        <dbReference type="EMBL" id="MBE9077077.1"/>
    </source>
</evidence>
<evidence type="ECO:0000256" key="1">
    <source>
        <dbReference type="SAM" id="MobiDB-lite"/>
    </source>
</evidence>
<comment type="caution">
    <text evidence="3">The sequence shown here is derived from an EMBL/GenBank/DDBJ whole genome shotgun (WGS) entry which is preliminary data.</text>
</comment>
<protein>
    <submittedName>
        <fullName evidence="3">Uncharacterized protein</fullName>
    </submittedName>
</protein>
<keyword evidence="4" id="KW-1185">Reference proteome</keyword>
<feature type="chain" id="PRO_5035329651" evidence="2">
    <location>
        <begin position="23"/>
        <end position="457"/>
    </location>
</feature>
<dbReference type="Proteomes" id="UP000636505">
    <property type="component" value="Unassembled WGS sequence"/>
</dbReference>
<accession>A0A8J7DB10</accession>
<organism evidence="3 4">
    <name type="scientific">Vasconcelosia minhoensis LEGE 07310</name>
    <dbReference type="NCBI Taxonomy" id="915328"/>
    <lineage>
        <taxon>Bacteria</taxon>
        <taxon>Bacillati</taxon>
        <taxon>Cyanobacteriota</taxon>
        <taxon>Cyanophyceae</taxon>
        <taxon>Nodosilineales</taxon>
        <taxon>Cymatolegaceae</taxon>
        <taxon>Vasconcelosia</taxon>
        <taxon>Vasconcelosia minhoensis</taxon>
    </lineage>
</organism>
<evidence type="ECO:0000256" key="2">
    <source>
        <dbReference type="SAM" id="SignalP"/>
    </source>
</evidence>
<gene>
    <name evidence="3" type="ORF">IQ241_07165</name>
</gene>
<dbReference type="PANTHER" id="PTHR48125:SF12">
    <property type="entry name" value="AT HOOK TRANSCRIPTION FACTOR FAMILY-RELATED"/>
    <property type="match status" value="1"/>
</dbReference>
<dbReference type="EMBL" id="JADEXG010000012">
    <property type="protein sequence ID" value="MBE9077077.1"/>
    <property type="molecule type" value="Genomic_DNA"/>
</dbReference>
<feature type="compositionally biased region" description="Basic and acidic residues" evidence="1">
    <location>
        <begin position="397"/>
        <end position="407"/>
    </location>
</feature>
<feature type="compositionally biased region" description="Polar residues" evidence="1">
    <location>
        <begin position="408"/>
        <end position="421"/>
    </location>
</feature>
<feature type="signal peptide" evidence="2">
    <location>
        <begin position="1"/>
        <end position="22"/>
    </location>
</feature>
<dbReference type="PANTHER" id="PTHR48125">
    <property type="entry name" value="LP07818P1"/>
    <property type="match status" value="1"/>
</dbReference>
<sequence length="457" mass="47861">MLKSPFIFAVSLLVAWLSPTLATKASSPELDFSLPSAAVSLPNPKPALAAASKPAERALKPLPVPPAASQPPVSTGQSLANLTPPSPVPQSVVLPPIASAPRAATPPPARLSKASVGLEFELATVAAVTPAEKQAVVPASLGSANPSEAAPDDRWIFNGGSDSLVARTVGSAEGTRSVNGDRNRAYYGHTDPGNGVWNLGTFSYQHGARSPEEADAKQLQRLQSQAKTLDRKAQANGLKLSLDEKLNGLDLANQAPLAALDRGGYIERLAEAYQLGMSDREAILYARTRAYIDPDTQRWNAPGLGNNIYSISRDQERRIDAIAAALGAFDQANTARGEASAVPPSSAAVSVPDTKGPASAEQPAPADESGDIFQLPGIDLKASVRTSTVSAELPAVPREHSQLESKSELASFSPQLTTNTSEQAVDQLGLKPGEKSHAELDGLVDQFLRQDLSNSSE</sequence>
<name>A0A8J7DB10_9CYAN</name>
<proteinExistence type="predicted"/>
<dbReference type="AlphaFoldDB" id="A0A8J7DB10"/>
<feature type="region of interest" description="Disordered" evidence="1">
    <location>
        <begin position="395"/>
        <end position="421"/>
    </location>
</feature>
<evidence type="ECO:0000313" key="4">
    <source>
        <dbReference type="Proteomes" id="UP000636505"/>
    </source>
</evidence>
<dbReference type="RefSeq" id="WP_193905740.1">
    <property type="nucleotide sequence ID" value="NZ_JADEXG010000012.1"/>
</dbReference>
<feature type="region of interest" description="Disordered" evidence="1">
    <location>
        <begin position="337"/>
        <end position="371"/>
    </location>
</feature>
<keyword evidence="2" id="KW-0732">Signal</keyword>
<feature type="compositionally biased region" description="Low complexity" evidence="1">
    <location>
        <begin position="339"/>
        <end position="352"/>
    </location>
</feature>
<feature type="region of interest" description="Disordered" evidence="1">
    <location>
        <begin position="60"/>
        <end position="87"/>
    </location>
</feature>